<accession>A0ABU2TTR5</accession>
<keyword evidence="1" id="KW-0732">Signal</keyword>
<dbReference type="EMBL" id="JAVREY010000014">
    <property type="protein sequence ID" value="MDT0464343.1"/>
    <property type="molecule type" value="Genomic_DNA"/>
</dbReference>
<reference evidence="3" key="1">
    <citation type="submission" date="2023-07" db="EMBL/GenBank/DDBJ databases">
        <title>30 novel species of actinomycetes from the DSMZ collection.</title>
        <authorList>
            <person name="Nouioui I."/>
        </authorList>
    </citation>
    <scope>NUCLEOTIDE SEQUENCE [LARGE SCALE GENOMIC DNA]</scope>
    <source>
        <strain evidence="3">DSM 41699</strain>
    </source>
</reference>
<evidence type="ECO:0000256" key="1">
    <source>
        <dbReference type="SAM" id="SignalP"/>
    </source>
</evidence>
<organism evidence="2 3">
    <name type="scientific">Streptomyces gibsoniae</name>
    <dbReference type="NCBI Taxonomy" id="3075529"/>
    <lineage>
        <taxon>Bacteria</taxon>
        <taxon>Bacillati</taxon>
        <taxon>Actinomycetota</taxon>
        <taxon>Actinomycetes</taxon>
        <taxon>Kitasatosporales</taxon>
        <taxon>Streptomycetaceae</taxon>
        <taxon>Streptomyces</taxon>
    </lineage>
</organism>
<proteinExistence type="predicted"/>
<gene>
    <name evidence="2" type="ORF">RM764_15125</name>
</gene>
<dbReference type="Proteomes" id="UP001183809">
    <property type="component" value="Unassembled WGS sequence"/>
</dbReference>
<comment type="caution">
    <text evidence="2">The sequence shown here is derived from an EMBL/GenBank/DDBJ whole genome shotgun (WGS) entry which is preliminary data.</text>
</comment>
<evidence type="ECO:0000313" key="3">
    <source>
        <dbReference type="Proteomes" id="UP001183809"/>
    </source>
</evidence>
<dbReference type="PROSITE" id="PS51318">
    <property type="entry name" value="TAT"/>
    <property type="match status" value="1"/>
</dbReference>
<name>A0ABU2TTR5_9ACTN</name>
<dbReference type="InterPro" id="IPR006311">
    <property type="entry name" value="TAT_signal"/>
</dbReference>
<feature type="signal peptide" evidence="1">
    <location>
        <begin position="1"/>
        <end position="32"/>
    </location>
</feature>
<dbReference type="RefSeq" id="WP_311695481.1">
    <property type="nucleotide sequence ID" value="NZ_JAVREY010000014.1"/>
</dbReference>
<feature type="chain" id="PRO_5046825382" evidence="1">
    <location>
        <begin position="33"/>
        <end position="370"/>
    </location>
</feature>
<sequence>MMNKRRIRIAVATAAGAAAVVGGLGFSTVASAVPATPATSATGSVTVPAGFTATVFAHAGAKVSSPDEITELDGKVFVGYQNGVGTKGEPSTTGQTASTVVEYNEHGKEVAHWNLKGRVDGLGADSRHHRVIATVNMDGNSSVYTVAPNGEHGVKHYHYSSLPHGGGTASVSVHDGAVYVVASNPKPGKDGATAGLPGMYKVTFSGHTAKTTPVFDDGVNVTQSWGKNAGQPFPLNLRSQDFGTFVPAQVPNVGGDLMVSTGAANETTNEVLFIHHLGQADQSAHIALQLSPGDDAFATTSSGTLYAVDGANNDVVAITGHFTPGEAFASTSGGLGTLNMKSDFLFPASFSNVMSKGLMFVPSDVDHAGQ</sequence>
<protein>
    <submittedName>
        <fullName evidence="2">Uncharacterized protein</fullName>
    </submittedName>
</protein>
<keyword evidence="3" id="KW-1185">Reference proteome</keyword>
<evidence type="ECO:0000313" key="2">
    <source>
        <dbReference type="EMBL" id="MDT0464343.1"/>
    </source>
</evidence>